<gene>
    <name evidence="2" type="ORF">CR513_25712</name>
</gene>
<accession>A0A371GNQ7</accession>
<name>A0A371GNQ7_MUCPR</name>
<comment type="caution">
    <text evidence="2">The sequence shown here is derived from an EMBL/GenBank/DDBJ whole genome shotgun (WGS) entry which is preliminary data.</text>
</comment>
<evidence type="ECO:0000313" key="2">
    <source>
        <dbReference type="EMBL" id="RDX92199.1"/>
    </source>
</evidence>
<dbReference type="AlphaFoldDB" id="A0A371GNQ7"/>
<reference evidence="2" key="1">
    <citation type="submission" date="2018-05" db="EMBL/GenBank/DDBJ databases">
        <title>Draft genome of Mucuna pruriens seed.</title>
        <authorList>
            <person name="Nnadi N.E."/>
            <person name="Vos R."/>
            <person name="Hasami M.H."/>
            <person name="Devisetty U.K."/>
            <person name="Aguiy J.C."/>
        </authorList>
    </citation>
    <scope>NUCLEOTIDE SEQUENCE [LARGE SCALE GENOMIC DNA]</scope>
    <source>
        <strain evidence="2">JCA_2017</strain>
    </source>
</reference>
<evidence type="ECO:0000313" key="3">
    <source>
        <dbReference type="Proteomes" id="UP000257109"/>
    </source>
</evidence>
<evidence type="ECO:0000256" key="1">
    <source>
        <dbReference type="SAM" id="MobiDB-lite"/>
    </source>
</evidence>
<proteinExistence type="predicted"/>
<protein>
    <submittedName>
        <fullName evidence="2">Uncharacterized protein</fullName>
    </submittedName>
</protein>
<organism evidence="2 3">
    <name type="scientific">Mucuna pruriens</name>
    <name type="common">Velvet bean</name>
    <name type="synonym">Dolichos pruriens</name>
    <dbReference type="NCBI Taxonomy" id="157652"/>
    <lineage>
        <taxon>Eukaryota</taxon>
        <taxon>Viridiplantae</taxon>
        <taxon>Streptophyta</taxon>
        <taxon>Embryophyta</taxon>
        <taxon>Tracheophyta</taxon>
        <taxon>Spermatophyta</taxon>
        <taxon>Magnoliopsida</taxon>
        <taxon>eudicotyledons</taxon>
        <taxon>Gunneridae</taxon>
        <taxon>Pentapetalae</taxon>
        <taxon>rosids</taxon>
        <taxon>fabids</taxon>
        <taxon>Fabales</taxon>
        <taxon>Fabaceae</taxon>
        <taxon>Papilionoideae</taxon>
        <taxon>50 kb inversion clade</taxon>
        <taxon>NPAAA clade</taxon>
        <taxon>indigoferoid/millettioid clade</taxon>
        <taxon>Phaseoleae</taxon>
        <taxon>Mucuna</taxon>
    </lineage>
</organism>
<feature type="compositionally biased region" description="Polar residues" evidence="1">
    <location>
        <begin position="50"/>
        <end position="59"/>
    </location>
</feature>
<dbReference type="EMBL" id="QJKJ01004929">
    <property type="protein sequence ID" value="RDX92199.1"/>
    <property type="molecule type" value="Genomic_DNA"/>
</dbReference>
<keyword evidence="3" id="KW-1185">Reference proteome</keyword>
<dbReference type="Proteomes" id="UP000257109">
    <property type="component" value="Unassembled WGS sequence"/>
</dbReference>
<feature type="non-terminal residue" evidence="2">
    <location>
        <position position="1"/>
    </location>
</feature>
<feature type="region of interest" description="Disordered" evidence="1">
    <location>
        <begin position="1"/>
        <end position="59"/>
    </location>
</feature>
<sequence length="100" mass="11203">MPILTGCPRVGMPTPRNNQQQKGTNRDRTHSNIQNRPYIEQAEAPPLVDQSGQTGPTSTIQKMTLPREEKLNLLEERLRVVKGTDSHGLDVIDLCLVLDM</sequence>